<gene>
    <name evidence="1" type="ORF">AVEN_200588_1</name>
</gene>
<dbReference type="Proteomes" id="UP000499080">
    <property type="component" value="Unassembled WGS sequence"/>
</dbReference>
<organism evidence="1 2">
    <name type="scientific">Araneus ventricosus</name>
    <name type="common">Orbweaver spider</name>
    <name type="synonym">Epeira ventricosa</name>
    <dbReference type="NCBI Taxonomy" id="182803"/>
    <lineage>
        <taxon>Eukaryota</taxon>
        <taxon>Metazoa</taxon>
        <taxon>Ecdysozoa</taxon>
        <taxon>Arthropoda</taxon>
        <taxon>Chelicerata</taxon>
        <taxon>Arachnida</taxon>
        <taxon>Araneae</taxon>
        <taxon>Araneomorphae</taxon>
        <taxon>Entelegynae</taxon>
        <taxon>Araneoidea</taxon>
        <taxon>Araneidae</taxon>
        <taxon>Araneus</taxon>
    </lineage>
</organism>
<evidence type="ECO:0000313" key="2">
    <source>
        <dbReference type="Proteomes" id="UP000499080"/>
    </source>
</evidence>
<accession>A0A4Y2BKI6</accession>
<reference evidence="1 2" key="1">
    <citation type="journal article" date="2019" name="Sci. Rep.">
        <title>Orb-weaving spider Araneus ventricosus genome elucidates the spidroin gene catalogue.</title>
        <authorList>
            <person name="Kono N."/>
            <person name="Nakamura H."/>
            <person name="Ohtoshi R."/>
            <person name="Moran D.A.P."/>
            <person name="Shinohara A."/>
            <person name="Yoshida Y."/>
            <person name="Fujiwara M."/>
            <person name="Mori M."/>
            <person name="Tomita M."/>
            <person name="Arakawa K."/>
        </authorList>
    </citation>
    <scope>NUCLEOTIDE SEQUENCE [LARGE SCALE GENOMIC DNA]</scope>
</reference>
<name>A0A4Y2BKI6_ARAVE</name>
<dbReference type="EMBL" id="BGPR01160073">
    <property type="protein sequence ID" value="GBL92568.1"/>
    <property type="molecule type" value="Genomic_DNA"/>
</dbReference>
<feature type="non-terminal residue" evidence="1">
    <location>
        <position position="66"/>
    </location>
</feature>
<sequence length="66" mass="7492">MSTGACVIMVITSHGPTPPEVGMYYHQWDVTRSPPLLYSPGKRDPAHLSRGFSFTNSWCPQWEIIR</sequence>
<comment type="caution">
    <text evidence="1">The sequence shown here is derived from an EMBL/GenBank/DDBJ whole genome shotgun (WGS) entry which is preliminary data.</text>
</comment>
<proteinExistence type="predicted"/>
<protein>
    <submittedName>
        <fullName evidence="1">Uncharacterized protein</fullName>
    </submittedName>
</protein>
<dbReference type="AlphaFoldDB" id="A0A4Y2BKI6"/>
<evidence type="ECO:0000313" key="1">
    <source>
        <dbReference type="EMBL" id="GBL92568.1"/>
    </source>
</evidence>
<keyword evidence="2" id="KW-1185">Reference proteome</keyword>